<proteinExistence type="predicted"/>
<sequence length="178" mass="20607">MQLIVVGIVTIVLILLFIIVFLLINSSSSKQVKTKVINQNLNQVIDLDEIRFPRNVENMNGTILSQACKVIIDSYRALNYANKLPSAMDKIEWHTWQVSILLFFLKSKYVLNISNSNQLFHETILNLSKNHINQDMQKILKKYLDNANVDKDRDTLSKDVIWTAREVSIILHEILELK</sequence>
<dbReference type="KEGG" id="aaqi:AAQM_1795"/>
<feature type="transmembrane region" description="Helical" evidence="1">
    <location>
        <begin position="6"/>
        <end position="25"/>
    </location>
</feature>
<dbReference type="EMBL" id="CP030944">
    <property type="protein sequence ID" value="QKE26533.1"/>
    <property type="molecule type" value="Genomic_DNA"/>
</dbReference>
<evidence type="ECO:0000313" key="3">
    <source>
        <dbReference type="Proteomes" id="UP000502065"/>
    </source>
</evidence>
<dbReference type="RefSeq" id="WP_129095766.1">
    <property type="nucleotide sequence ID" value="NZ_CBCSAE010000005.1"/>
</dbReference>
<keyword evidence="1" id="KW-0472">Membrane</keyword>
<dbReference type="Proteomes" id="UP000502065">
    <property type="component" value="Chromosome"/>
</dbReference>
<organism evidence="2 3">
    <name type="scientific">Arcobacter aquimarinus</name>
    <dbReference type="NCBI Taxonomy" id="1315211"/>
    <lineage>
        <taxon>Bacteria</taxon>
        <taxon>Pseudomonadati</taxon>
        <taxon>Campylobacterota</taxon>
        <taxon>Epsilonproteobacteria</taxon>
        <taxon>Campylobacterales</taxon>
        <taxon>Arcobacteraceae</taxon>
        <taxon>Arcobacter</taxon>
    </lineage>
</organism>
<gene>
    <name evidence="2" type="ORF">AAQM_1795</name>
</gene>
<protein>
    <submittedName>
        <fullName evidence="2">Uncharacterized protein</fullName>
    </submittedName>
</protein>
<keyword evidence="1" id="KW-1133">Transmembrane helix</keyword>
<evidence type="ECO:0000313" key="2">
    <source>
        <dbReference type="EMBL" id="QKE26533.1"/>
    </source>
</evidence>
<dbReference type="AlphaFoldDB" id="A0AAE7B2U2"/>
<name>A0AAE7B2U2_9BACT</name>
<reference evidence="2 3" key="1">
    <citation type="submission" date="2018-07" db="EMBL/GenBank/DDBJ databases">
        <title>Identification of phenol metabolism pathways in Arcobacter.</title>
        <authorList>
            <person name="Miller W.G."/>
            <person name="Yee E."/>
            <person name="Bono J.L."/>
        </authorList>
    </citation>
    <scope>NUCLEOTIDE SEQUENCE [LARGE SCALE GENOMIC DNA]</scope>
    <source>
        <strain evidence="2 3">W63</strain>
    </source>
</reference>
<keyword evidence="1" id="KW-0812">Transmembrane</keyword>
<evidence type="ECO:0000256" key="1">
    <source>
        <dbReference type="SAM" id="Phobius"/>
    </source>
</evidence>
<accession>A0AAE7B2U2</accession>
<keyword evidence="3" id="KW-1185">Reference proteome</keyword>